<dbReference type="OrthoDB" id="5490598at2"/>
<dbReference type="SUPFAM" id="SSF53756">
    <property type="entry name" value="UDP-Glycosyltransferase/glycogen phosphorylase"/>
    <property type="match status" value="1"/>
</dbReference>
<evidence type="ECO:0000313" key="1">
    <source>
        <dbReference type="EMBL" id="SDE42188.1"/>
    </source>
</evidence>
<evidence type="ECO:0000313" key="2">
    <source>
        <dbReference type="Proteomes" id="UP000199412"/>
    </source>
</evidence>
<gene>
    <name evidence="1" type="ORF">SAMN05421720_106201</name>
</gene>
<dbReference type="GO" id="GO:0016740">
    <property type="term" value="F:transferase activity"/>
    <property type="evidence" value="ECO:0007669"/>
    <property type="project" value="UniProtKB-KW"/>
</dbReference>
<dbReference type="AlphaFoldDB" id="A0A1G7CS81"/>
<dbReference type="EMBL" id="FNAP01000006">
    <property type="protein sequence ID" value="SDE42188.1"/>
    <property type="molecule type" value="Genomic_DNA"/>
</dbReference>
<organism evidence="1 2">
    <name type="scientific">Rhodospira trueperi</name>
    <dbReference type="NCBI Taxonomy" id="69960"/>
    <lineage>
        <taxon>Bacteria</taxon>
        <taxon>Pseudomonadati</taxon>
        <taxon>Pseudomonadota</taxon>
        <taxon>Alphaproteobacteria</taxon>
        <taxon>Rhodospirillales</taxon>
        <taxon>Rhodospirillaceae</taxon>
        <taxon>Rhodospira</taxon>
    </lineage>
</organism>
<protein>
    <submittedName>
        <fullName evidence="1">Glycosyl transferases group 1</fullName>
    </submittedName>
</protein>
<dbReference type="Gene3D" id="3.40.50.2000">
    <property type="entry name" value="Glycogen Phosphorylase B"/>
    <property type="match status" value="2"/>
</dbReference>
<name>A0A1G7CS81_9PROT</name>
<reference evidence="1 2" key="1">
    <citation type="submission" date="2016-10" db="EMBL/GenBank/DDBJ databases">
        <authorList>
            <person name="de Groot N.N."/>
        </authorList>
    </citation>
    <scope>NUCLEOTIDE SEQUENCE [LARGE SCALE GENOMIC DNA]</scope>
    <source>
        <strain evidence="1 2">ATCC 700224</strain>
    </source>
</reference>
<dbReference type="RefSeq" id="WP_092785799.1">
    <property type="nucleotide sequence ID" value="NZ_FNAP01000006.1"/>
</dbReference>
<accession>A0A1G7CS81</accession>
<keyword evidence="1" id="KW-0808">Transferase</keyword>
<dbReference type="Pfam" id="PF13692">
    <property type="entry name" value="Glyco_trans_1_4"/>
    <property type="match status" value="1"/>
</dbReference>
<sequence length="353" mass="37682">MRILFADDGVPYDGRTPAEAPLGGGERAVAGLARALAMRGHVVTVATAIMDPVRVDGVAWVPLPMDEHERSLPDDTDVLVAVRRPSLLSSLPVRAGRRVLWVLGQPASLVRPVVRARLSASRPDIVYLSNSQRAAGPSSGGQVAHVLAPGAAWPFLNSEPAAPADPPVAVTAAHPLHGDLDWLLDRWEHGIAPAVPNARLHLYSALLSAGLAGEPVPEPLTPLVARVRTLAEKGVEVREPQPEAALADAWRTARVYLHPGQSWDHACWPLIDAQAVGLPAVARPLGGAPERIANGDSGMLVPDDDAFVNVTVQILTDDGLHKGMADEARGPTRLRAWEDVAEDLETHWFSFSR</sequence>
<keyword evidence="2" id="KW-1185">Reference proteome</keyword>
<proteinExistence type="predicted"/>
<dbReference type="STRING" id="69960.SAMN05421720_106201"/>
<dbReference type="Proteomes" id="UP000199412">
    <property type="component" value="Unassembled WGS sequence"/>
</dbReference>